<dbReference type="EMBL" id="CM008973">
    <property type="protein sequence ID" value="PNW74504.1"/>
    <property type="molecule type" value="Genomic_DNA"/>
</dbReference>
<dbReference type="AlphaFoldDB" id="A0A2K3D1U6"/>
<gene>
    <name evidence="1" type="ORF">CHLRE_12g493650v5</name>
</gene>
<dbReference type="RefSeq" id="XP_042917947.1">
    <property type="nucleotide sequence ID" value="XM_043067961.1"/>
</dbReference>
<protein>
    <submittedName>
        <fullName evidence="1">Uncharacterized protein</fullName>
    </submittedName>
</protein>
<dbReference type="KEGG" id="cre:CHLRE_12g493650v5"/>
<proteinExistence type="predicted"/>
<dbReference type="GeneID" id="66055432"/>
<dbReference type="OrthoDB" id="554472at2759"/>
<sequence length="204" mass="21212">MSARLIAPGEGPILSKADIGARSRYNAQLHVSAVAGSLVSDPELGEAVCVVHRAASLLNGSAGEGVGGKVDLLTADVAEVKSKLASVEADMSVVKSDMAVVKSKLVSVEAMLAGIRAGQENVPHRNANGMSRVPDHPLEPLQAEVGAKVSEYPPADLFPASLSQVWALNNAALNNLEQFYGRSFTGPSMAARQSKFASFIGVYA</sequence>
<evidence type="ECO:0000313" key="1">
    <source>
        <dbReference type="EMBL" id="PNW74504.1"/>
    </source>
</evidence>
<name>A0A2K3D1U6_CHLRE</name>
<keyword evidence="2" id="KW-1185">Reference proteome</keyword>
<organism evidence="1 2">
    <name type="scientific">Chlamydomonas reinhardtii</name>
    <name type="common">Chlamydomonas smithii</name>
    <dbReference type="NCBI Taxonomy" id="3055"/>
    <lineage>
        <taxon>Eukaryota</taxon>
        <taxon>Viridiplantae</taxon>
        <taxon>Chlorophyta</taxon>
        <taxon>core chlorophytes</taxon>
        <taxon>Chlorophyceae</taxon>
        <taxon>CS clade</taxon>
        <taxon>Chlamydomonadales</taxon>
        <taxon>Chlamydomonadaceae</taxon>
        <taxon>Chlamydomonas</taxon>
    </lineage>
</organism>
<dbReference type="Gramene" id="PNW74504">
    <property type="protein sequence ID" value="PNW74504"/>
    <property type="gene ID" value="CHLRE_12g493650v5"/>
</dbReference>
<accession>A0A2K3D1U6</accession>
<reference evidence="1 2" key="1">
    <citation type="journal article" date="2007" name="Science">
        <title>The Chlamydomonas genome reveals the evolution of key animal and plant functions.</title>
        <authorList>
            <person name="Merchant S.S."/>
            <person name="Prochnik S.E."/>
            <person name="Vallon O."/>
            <person name="Harris E.H."/>
            <person name="Karpowicz S.J."/>
            <person name="Witman G.B."/>
            <person name="Terry A."/>
            <person name="Salamov A."/>
            <person name="Fritz-Laylin L.K."/>
            <person name="Marechal-Drouard L."/>
            <person name="Marshall W.F."/>
            <person name="Qu L.H."/>
            <person name="Nelson D.R."/>
            <person name="Sanderfoot A.A."/>
            <person name="Spalding M.H."/>
            <person name="Kapitonov V.V."/>
            <person name="Ren Q."/>
            <person name="Ferris P."/>
            <person name="Lindquist E."/>
            <person name="Shapiro H."/>
            <person name="Lucas S.M."/>
            <person name="Grimwood J."/>
            <person name="Schmutz J."/>
            <person name="Cardol P."/>
            <person name="Cerutti H."/>
            <person name="Chanfreau G."/>
            <person name="Chen C.L."/>
            <person name="Cognat V."/>
            <person name="Croft M.T."/>
            <person name="Dent R."/>
            <person name="Dutcher S."/>
            <person name="Fernandez E."/>
            <person name="Fukuzawa H."/>
            <person name="Gonzalez-Ballester D."/>
            <person name="Gonzalez-Halphen D."/>
            <person name="Hallmann A."/>
            <person name="Hanikenne M."/>
            <person name="Hippler M."/>
            <person name="Inwood W."/>
            <person name="Jabbari K."/>
            <person name="Kalanon M."/>
            <person name="Kuras R."/>
            <person name="Lefebvre P.A."/>
            <person name="Lemaire S.D."/>
            <person name="Lobanov A.V."/>
            <person name="Lohr M."/>
            <person name="Manuell A."/>
            <person name="Meier I."/>
            <person name="Mets L."/>
            <person name="Mittag M."/>
            <person name="Mittelmeier T."/>
            <person name="Moroney J.V."/>
            <person name="Moseley J."/>
            <person name="Napoli C."/>
            <person name="Nedelcu A.M."/>
            <person name="Niyogi K."/>
            <person name="Novoselov S.V."/>
            <person name="Paulsen I.T."/>
            <person name="Pazour G."/>
            <person name="Purton S."/>
            <person name="Ral J.P."/>
            <person name="Riano-Pachon D.M."/>
            <person name="Riekhof W."/>
            <person name="Rymarquis L."/>
            <person name="Schroda M."/>
            <person name="Stern D."/>
            <person name="Umen J."/>
            <person name="Willows R."/>
            <person name="Wilson N."/>
            <person name="Zimmer S.L."/>
            <person name="Allmer J."/>
            <person name="Balk J."/>
            <person name="Bisova K."/>
            <person name="Chen C.J."/>
            <person name="Elias M."/>
            <person name="Gendler K."/>
            <person name="Hauser C."/>
            <person name="Lamb M.R."/>
            <person name="Ledford H."/>
            <person name="Long J.C."/>
            <person name="Minagawa J."/>
            <person name="Page M.D."/>
            <person name="Pan J."/>
            <person name="Pootakham W."/>
            <person name="Roje S."/>
            <person name="Rose A."/>
            <person name="Stahlberg E."/>
            <person name="Terauchi A.M."/>
            <person name="Yang P."/>
            <person name="Ball S."/>
            <person name="Bowler C."/>
            <person name="Dieckmann C.L."/>
            <person name="Gladyshev V.N."/>
            <person name="Green P."/>
            <person name="Jorgensen R."/>
            <person name="Mayfield S."/>
            <person name="Mueller-Roeber B."/>
            <person name="Rajamani S."/>
            <person name="Sayre R.T."/>
            <person name="Brokstein P."/>
            <person name="Dubchak I."/>
            <person name="Goodstein D."/>
            <person name="Hornick L."/>
            <person name="Huang Y.W."/>
            <person name="Jhaveri J."/>
            <person name="Luo Y."/>
            <person name="Martinez D."/>
            <person name="Ngau W.C."/>
            <person name="Otillar B."/>
            <person name="Poliakov A."/>
            <person name="Porter A."/>
            <person name="Szajkowski L."/>
            <person name="Werner G."/>
            <person name="Zhou K."/>
            <person name="Grigoriev I.V."/>
            <person name="Rokhsar D.S."/>
            <person name="Grossman A.R."/>
        </authorList>
    </citation>
    <scope>NUCLEOTIDE SEQUENCE [LARGE SCALE GENOMIC DNA]</scope>
    <source>
        <strain evidence="2">CC-503</strain>
    </source>
</reference>
<evidence type="ECO:0000313" key="2">
    <source>
        <dbReference type="Proteomes" id="UP000006906"/>
    </source>
</evidence>
<dbReference type="Proteomes" id="UP000006906">
    <property type="component" value="Chromosome 12"/>
</dbReference>
<dbReference type="InParanoid" id="A0A2K3D1U6"/>